<dbReference type="InterPro" id="IPR029000">
    <property type="entry name" value="Cyclophilin-like_dom_sf"/>
</dbReference>
<dbReference type="CDD" id="cd00317">
    <property type="entry name" value="cyclophilin"/>
    <property type="match status" value="1"/>
</dbReference>
<evidence type="ECO:0000256" key="3">
    <source>
        <dbReference type="ARBA" id="ARBA00023235"/>
    </source>
</evidence>
<keyword evidence="3 6" id="KW-0413">Isomerase</keyword>
<keyword evidence="2" id="KW-0697">Rotamase</keyword>
<sequence length="477" mass="53676">MLRIQRNPKVQFLGERLFYSMLKPFTLVATVAAILWFSGLNHFVSAQPPEAGAGTGESQTGHEGHDHGTETASDGPTSFDPAQMTEDELLKMFRSQVDEQTYKLGQEALERFKSQSEELKKVVTEMRVVHTKIRNHIIDDQPRYIELRDQSRKQIGKTYRAALDLLDFMPHASAMQFVNTMIQQRMQYGVYDAETKEGAAKLLDYNASYVHLALATARAATMTGDFVTAQRVYEKLDPEKEMEDLDRRLFATQEELKEQFQIEQALRDNDPDDLPKVRLKTTRGDILVELYINEAPSTVANFIRLVEEGFYDGLDFFQVVDHVLAITGDPLGDGSSIPEKFLQDEDKRDTVRMPLYGSLVMAKLPVPNTKDFVPNSAGTQFAILFSPLPHISHSQTIFGRVIEGFDVLGSLERMDPTKEKKKNEIAYPPDRIVEATVINRPDTLPEIKYVDPTAGRSATVPANPDLPPLNLGAPATR</sequence>
<feature type="region of interest" description="Disordered" evidence="4">
    <location>
        <begin position="454"/>
        <end position="477"/>
    </location>
</feature>
<dbReference type="PANTHER" id="PTHR45625:SF4">
    <property type="entry name" value="PEPTIDYLPROLYL ISOMERASE DOMAIN AND WD REPEAT-CONTAINING PROTEIN 1"/>
    <property type="match status" value="1"/>
</dbReference>
<accession>A0ABT7PD21</accession>
<evidence type="ECO:0000256" key="4">
    <source>
        <dbReference type="SAM" id="MobiDB-lite"/>
    </source>
</evidence>
<dbReference type="InterPro" id="IPR002130">
    <property type="entry name" value="Cyclophilin-type_PPIase_dom"/>
</dbReference>
<gene>
    <name evidence="6" type="ORF">QTN89_02945</name>
</gene>
<evidence type="ECO:0000313" key="7">
    <source>
        <dbReference type="Proteomes" id="UP001239462"/>
    </source>
</evidence>
<dbReference type="EMBL" id="JASZZN010000002">
    <property type="protein sequence ID" value="MDM4014373.1"/>
    <property type="molecule type" value="Genomic_DNA"/>
</dbReference>
<feature type="compositionally biased region" description="Basic and acidic residues" evidence="4">
    <location>
        <begin position="60"/>
        <end position="69"/>
    </location>
</feature>
<proteinExistence type="predicted"/>
<protein>
    <recommendedName>
        <fullName evidence="1">peptidylprolyl isomerase</fullName>
        <ecNumber evidence="1">5.2.1.8</ecNumber>
    </recommendedName>
</protein>
<reference evidence="6 7" key="1">
    <citation type="submission" date="2023-06" db="EMBL/GenBank/DDBJ databases">
        <title>Roseiconus lacunae JC819 isolated from Gulf of Mannar region, Tamil Nadu.</title>
        <authorList>
            <person name="Pk S."/>
            <person name="Ch S."/>
            <person name="Ch V.R."/>
        </authorList>
    </citation>
    <scope>NUCLEOTIDE SEQUENCE [LARGE SCALE GENOMIC DNA]</scope>
    <source>
        <strain evidence="6 7">JC819</strain>
    </source>
</reference>
<feature type="region of interest" description="Disordered" evidence="4">
    <location>
        <begin position="48"/>
        <end position="81"/>
    </location>
</feature>
<organism evidence="6 7">
    <name type="scientific">Roseiconus lacunae</name>
    <dbReference type="NCBI Taxonomy" id="2605694"/>
    <lineage>
        <taxon>Bacteria</taxon>
        <taxon>Pseudomonadati</taxon>
        <taxon>Planctomycetota</taxon>
        <taxon>Planctomycetia</taxon>
        <taxon>Pirellulales</taxon>
        <taxon>Pirellulaceae</taxon>
        <taxon>Roseiconus</taxon>
    </lineage>
</organism>
<dbReference type="PANTHER" id="PTHR45625">
    <property type="entry name" value="PEPTIDYL-PROLYL CIS-TRANS ISOMERASE-RELATED"/>
    <property type="match status" value="1"/>
</dbReference>
<keyword evidence="7" id="KW-1185">Reference proteome</keyword>
<comment type="caution">
    <text evidence="6">The sequence shown here is derived from an EMBL/GenBank/DDBJ whole genome shotgun (WGS) entry which is preliminary data.</text>
</comment>
<feature type="domain" description="PPIase cyclophilin-type" evidence="5">
    <location>
        <begin position="284"/>
        <end position="433"/>
    </location>
</feature>
<evidence type="ECO:0000313" key="6">
    <source>
        <dbReference type="EMBL" id="MDM4014373.1"/>
    </source>
</evidence>
<dbReference type="Gene3D" id="2.40.100.10">
    <property type="entry name" value="Cyclophilin-like"/>
    <property type="match status" value="1"/>
</dbReference>
<dbReference type="SUPFAM" id="SSF50891">
    <property type="entry name" value="Cyclophilin-like"/>
    <property type="match status" value="1"/>
</dbReference>
<evidence type="ECO:0000256" key="2">
    <source>
        <dbReference type="ARBA" id="ARBA00023110"/>
    </source>
</evidence>
<dbReference type="RefSeq" id="WP_289162141.1">
    <property type="nucleotide sequence ID" value="NZ_JASZZN010000002.1"/>
</dbReference>
<dbReference type="Proteomes" id="UP001239462">
    <property type="component" value="Unassembled WGS sequence"/>
</dbReference>
<dbReference type="PROSITE" id="PS50072">
    <property type="entry name" value="CSA_PPIASE_2"/>
    <property type="match status" value="1"/>
</dbReference>
<name>A0ABT7PD21_9BACT</name>
<dbReference type="GO" id="GO:0003755">
    <property type="term" value="F:peptidyl-prolyl cis-trans isomerase activity"/>
    <property type="evidence" value="ECO:0007669"/>
    <property type="project" value="UniProtKB-EC"/>
</dbReference>
<dbReference type="EC" id="5.2.1.8" evidence="1"/>
<evidence type="ECO:0000256" key="1">
    <source>
        <dbReference type="ARBA" id="ARBA00013194"/>
    </source>
</evidence>
<evidence type="ECO:0000259" key="5">
    <source>
        <dbReference type="PROSITE" id="PS50072"/>
    </source>
</evidence>
<dbReference type="Pfam" id="PF00160">
    <property type="entry name" value="Pro_isomerase"/>
    <property type="match status" value="1"/>
</dbReference>
<dbReference type="InterPro" id="IPR044666">
    <property type="entry name" value="Cyclophilin_A-like"/>
</dbReference>